<comment type="caution">
    <text evidence="2">The sequence shown here is derived from an EMBL/GenBank/DDBJ whole genome shotgun (WGS) entry which is preliminary data.</text>
</comment>
<organism evidence="2 3">
    <name type="scientific">Gordoniibacillus kamchatkensis</name>
    <dbReference type="NCBI Taxonomy" id="1590651"/>
    <lineage>
        <taxon>Bacteria</taxon>
        <taxon>Bacillati</taxon>
        <taxon>Bacillota</taxon>
        <taxon>Bacilli</taxon>
        <taxon>Bacillales</taxon>
        <taxon>Paenibacillaceae</taxon>
        <taxon>Gordoniibacillus</taxon>
    </lineage>
</organism>
<protein>
    <submittedName>
        <fullName evidence="2">Uncharacterized protein</fullName>
    </submittedName>
</protein>
<feature type="region of interest" description="Disordered" evidence="1">
    <location>
        <begin position="1"/>
        <end position="58"/>
    </location>
</feature>
<accession>A0ABR5AKS3</accession>
<dbReference type="RefSeq" id="WP_041046442.1">
    <property type="nucleotide sequence ID" value="NZ_JXAK01000007.1"/>
</dbReference>
<gene>
    <name evidence="2" type="ORF">SD70_05640</name>
</gene>
<evidence type="ECO:0000256" key="1">
    <source>
        <dbReference type="SAM" id="MobiDB-lite"/>
    </source>
</evidence>
<reference evidence="2 3" key="1">
    <citation type="submission" date="2014-12" db="EMBL/GenBank/DDBJ databases">
        <title>Draft genome sequence of Paenibacillus kamchatkensis strain B-2647.</title>
        <authorList>
            <person name="Karlyshev A.V."/>
            <person name="Kudryashova E.B."/>
        </authorList>
    </citation>
    <scope>NUCLEOTIDE SEQUENCE [LARGE SCALE GENOMIC DNA]</scope>
    <source>
        <strain evidence="2 3">VKM B-2647</strain>
    </source>
</reference>
<dbReference type="EMBL" id="JXAK01000007">
    <property type="protein sequence ID" value="KIL41614.1"/>
    <property type="molecule type" value="Genomic_DNA"/>
</dbReference>
<feature type="compositionally biased region" description="Basic and acidic residues" evidence="1">
    <location>
        <begin position="36"/>
        <end position="53"/>
    </location>
</feature>
<evidence type="ECO:0000313" key="2">
    <source>
        <dbReference type="EMBL" id="KIL41614.1"/>
    </source>
</evidence>
<keyword evidence="3" id="KW-1185">Reference proteome</keyword>
<evidence type="ECO:0000313" key="3">
    <source>
        <dbReference type="Proteomes" id="UP000031967"/>
    </source>
</evidence>
<dbReference type="Proteomes" id="UP000031967">
    <property type="component" value="Unassembled WGS sequence"/>
</dbReference>
<proteinExistence type="predicted"/>
<feature type="compositionally biased region" description="Basic residues" evidence="1">
    <location>
        <begin position="19"/>
        <end position="35"/>
    </location>
</feature>
<name>A0ABR5AKS3_9BACL</name>
<sequence>MQSSSSRTKSKTKKDVSAKRKKQRKKIRGHVKTDKKHRDDKAKLRKSSKNDDRKKRKKKIASIIKKAIKHRKFLSLVPLPLATGDTYPTFALVIEKHQKGETFRAIAQPDQIVGKTARMTAEAGQAIADADREADFDWSLYEEPISEQVEEMFSFRVEPGDVYVKPEVWAKIIRRLPENFVIPDPALTTFFDNMNAIHAMKVQGPTQESVTVTKVDDND</sequence>